<proteinExistence type="predicted"/>
<feature type="compositionally biased region" description="Basic and acidic residues" evidence="1">
    <location>
        <begin position="16"/>
        <end position="33"/>
    </location>
</feature>
<reference evidence="2 3" key="1">
    <citation type="journal article" date="2018" name="Front. Plant Sci.">
        <title>Red Clover (Trifolium pratense) and Zigzag Clover (T. medium) - A Picture of Genomic Similarities and Differences.</title>
        <authorList>
            <person name="Dluhosova J."/>
            <person name="Istvanek J."/>
            <person name="Nedelnik J."/>
            <person name="Repkova J."/>
        </authorList>
    </citation>
    <scope>NUCLEOTIDE SEQUENCE [LARGE SCALE GENOMIC DNA]</scope>
    <source>
        <strain evidence="3">cv. 10/8</strain>
        <tissue evidence="2">Leaf</tissue>
    </source>
</reference>
<dbReference type="AlphaFoldDB" id="A0A392RVE0"/>
<organism evidence="2 3">
    <name type="scientific">Trifolium medium</name>
    <dbReference type="NCBI Taxonomy" id="97028"/>
    <lineage>
        <taxon>Eukaryota</taxon>
        <taxon>Viridiplantae</taxon>
        <taxon>Streptophyta</taxon>
        <taxon>Embryophyta</taxon>
        <taxon>Tracheophyta</taxon>
        <taxon>Spermatophyta</taxon>
        <taxon>Magnoliopsida</taxon>
        <taxon>eudicotyledons</taxon>
        <taxon>Gunneridae</taxon>
        <taxon>Pentapetalae</taxon>
        <taxon>rosids</taxon>
        <taxon>fabids</taxon>
        <taxon>Fabales</taxon>
        <taxon>Fabaceae</taxon>
        <taxon>Papilionoideae</taxon>
        <taxon>50 kb inversion clade</taxon>
        <taxon>NPAAA clade</taxon>
        <taxon>Hologalegina</taxon>
        <taxon>IRL clade</taxon>
        <taxon>Trifolieae</taxon>
        <taxon>Trifolium</taxon>
    </lineage>
</organism>
<evidence type="ECO:0000313" key="2">
    <source>
        <dbReference type="EMBL" id="MCI39556.1"/>
    </source>
</evidence>
<dbReference type="EMBL" id="LXQA010268738">
    <property type="protein sequence ID" value="MCI39556.1"/>
    <property type="molecule type" value="Genomic_DNA"/>
</dbReference>
<keyword evidence="3" id="KW-1185">Reference proteome</keyword>
<protein>
    <submittedName>
        <fullName evidence="2">Uncharacterized protein</fullName>
    </submittedName>
</protein>
<comment type="caution">
    <text evidence="2">The sequence shown here is derived from an EMBL/GenBank/DDBJ whole genome shotgun (WGS) entry which is preliminary data.</text>
</comment>
<evidence type="ECO:0000256" key="1">
    <source>
        <dbReference type="SAM" id="MobiDB-lite"/>
    </source>
</evidence>
<feature type="region of interest" description="Disordered" evidence="1">
    <location>
        <begin position="1"/>
        <end position="33"/>
    </location>
</feature>
<sequence>VREKDLEKANLNSEWMEERVSEEPFEPQEHWHEEPAEEIKVTYTPDEACKEQSQGWVERLTIEINSRGPKAKDSQIAKERLWHSKIFALGNSITHL</sequence>
<name>A0A392RVE0_9FABA</name>
<dbReference type="Proteomes" id="UP000265520">
    <property type="component" value="Unassembled WGS sequence"/>
</dbReference>
<feature type="non-terminal residue" evidence="2">
    <location>
        <position position="96"/>
    </location>
</feature>
<feature type="non-terminal residue" evidence="2">
    <location>
        <position position="1"/>
    </location>
</feature>
<accession>A0A392RVE0</accession>
<evidence type="ECO:0000313" key="3">
    <source>
        <dbReference type="Proteomes" id="UP000265520"/>
    </source>
</evidence>